<evidence type="ECO:0008006" key="4">
    <source>
        <dbReference type="Google" id="ProtNLM"/>
    </source>
</evidence>
<feature type="chain" id="PRO_5047371470" description="DUF4382 domain-containing protein" evidence="1">
    <location>
        <begin position="21"/>
        <end position="190"/>
    </location>
</feature>
<comment type="caution">
    <text evidence="2">The sequence shown here is derived from an EMBL/GenBank/DDBJ whole genome shotgun (WGS) entry which is preliminary data.</text>
</comment>
<evidence type="ECO:0000313" key="3">
    <source>
        <dbReference type="Proteomes" id="UP001206312"/>
    </source>
</evidence>
<dbReference type="RefSeq" id="WP_252742138.1">
    <property type="nucleotide sequence ID" value="NZ_JAMXIB010000012.1"/>
</dbReference>
<dbReference type="EMBL" id="JAMXIB010000012">
    <property type="protein sequence ID" value="MCO5725767.1"/>
    <property type="molecule type" value="Genomic_DNA"/>
</dbReference>
<organism evidence="2 3">
    <name type="scientific">Robiginitalea marina</name>
    <dbReference type="NCBI Taxonomy" id="2954105"/>
    <lineage>
        <taxon>Bacteria</taxon>
        <taxon>Pseudomonadati</taxon>
        <taxon>Bacteroidota</taxon>
        <taxon>Flavobacteriia</taxon>
        <taxon>Flavobacteriales</taxon>
        <taxon>Flavobacteriaceae</taxon>
        <taxon>Robiginitalea</taxon>
    </lineage>
</organism>
<evidence type="ECO:0000256" key="1">
    <source>
        <dbReference type="SAM" id="SignalP"/>
    </source>
</evidence>
<dbReference type="PROSITE" id="PS51257">
    <property type="entry name" value="PROKAR_LIPOPROTEIN"/>
    <property type="match status" value="1"/>
</dbReference>
<sequence>MKKRSSNVFLLIFLMQLMVACCDEETYEVTITGMESRALISDGLNFIEFDTENPIDKEEWIIEVWITEVEEITSPEPFKKKKTAAPVLEAAVVPCEDQVVLFKNRIERIKVEVLDSNTNHERIDITNQVVIQGTRQSIAEYLSDNNPGIRGFLIELSDTRNIPDRIEYFIEATLDDGLRISSTGGIINFN</sequence>
<feature type="signal peptide" evidence="1">
    <location>
        <begin position="1"/>
        <end position="20"/>
    </location>
</feature>
<name>A0ABT1B1H5_9FLAO</name>
<proteinExistence type="predicted"/>
<dbReference type="Proteomes" id="UP001206312">
    <property type="component" value="Unassembled WGS sequence"/>
</dbReference>
<reference evidence="2 3" key="1">
    <citation type="submission" date="2022-06" db="EMBL/GenBank/DDBJ databases">
        <authorList>
            <person name="Xuan X."/>
        </authorList>
    </citation>
    <scope>NUCLEOTIDE SEQUENCE [LARGE SCALE GENOMIC DNA]</scope>
    <source>
        <strain evidence="2 3">2V75</strain>
    </source>
</reference>
<keyword evidence="1" id="KW-0732">Signal</keyword>
<evidence type="ECO:0000313" key="2">
    <source>
        <dbReference type="EMBL" id="MCO5725767.1"/>
    </source>
</evidence>
<protein>
    <recommendedName>
        <fullName evidence="4">DUF4382 domain-containing protein</fullName>
    </recommendedName>
</protein>
<gene>
    <name evidence="2" type="ORF">NG653_12940</name>
</gene>
<keyword evidence="3" id="KW-1185">Reference proteome</keyword>
<accession>A0ABT1B1H5</accession>